<dbReference type="GO" id="GO:0005829">
    <property type="term" value="C:cytosol"/>
    <property type="evidence" value="ECO:0007669"/>
    <property type="project" value="TreeGrafter"/>
</dbReference>
<dbReference type="Gene3D" id="2.20.110.10">
    <property type="entry name" value="Histone H3 K4-specific methyltransferase SET7/9 N-terminal domain"/>
    <property type="match status" value="2"/>
</dbReference>
<dbReference type="OrthoDB" id="1173761at2"/>
<keyword evidence="3" id="KW-1185">Reference proteome</keyword>
<proteinExistence type="predicted"/>
<gene>
    <name evidence="2" type="ORF">DXT99_12200</name>
</gene>
<evidence type="ECO:0000313" key="2">
    <source>
        <dbReference type="EMBL" id="RDV15054.1"/>
    </source>
</evidence>
<dbReference type="SMART" id="SM00698">
    <property type="entry name" value="MORN"/>
    <property type="match status" value="3"/>
</dbReference>
<dbReference type="Pfam" id="PF02493">
    <property type="entry name" value="MORN"/>
    <property type="match status" value="3"/>
</dbReference>
<protein>
    <submittedName>
        <fullName evidence="2">Uncharacterized protein</fullName>
    </submittedName>
</protein>
<accession>A0A3D8LCQ0</accession>
<dbReference type="EMBL" id="QRGR01000011">
    <property type="protein sequence ID" value="RDV15054.1"/>
    <property type="molecule type" value="Genomic_DNA"/>
</dbReference>
<reference evidence="3" key="1">
    <citation type="submission" date="2018-08" db="EMBL/GenBank/DDBJ databases">
        <authorList>
            <person name="Liu Z.-W."/>
            <person name="Du Z.-J."/>
        </authorList>
    </citation>
    <scope>NUCLEOTIDE SEQUENCE [LARGE SCALE GENOMIC DNA]</scope>
    <source>
        <strain evidence="3">H4X</strain>
    </source>
</reference>
<dbReference type="PANTHER" id="PTHR43215">
    <property type="entry name" value="RADIAL SPOKE HEAD 1 HOMOLOG"/>
    <property type="match status" value="1"/>
</dbReference>
<organism evidence="2 3">
    <name type="scientific">Pontibacter diazotrophicus</name>
    <dbReference type="NCBI Taxonomy" id="1400979"/>
    <lineage>
        <taxon>Bacteria</taxon>
        <taxon>Pseudomonadati</taxon>
        <taxon>Bacteroidota</taxon>
        <taxon>Cytophagia</taxon>
        <taxon>Cytophagales</taxon>
        <taxon>Hymenobacteraceae</taxon>
        <taxon>Pontibacter</taxon>
    </lineage>
</organism>
<dbReference type="AlphaFoldDB" id="A0A3D8LCQ0"/>
<evidence type="ECO:0000313" key="3">
    <source>
        <dbReference type="Proteomes" id="UP000256708"/>
    </source>
</evidence>
<dbReference type="PANTHER" id="PTHR43215:SF14">
    <property type="entry name" value="RADIAL SPOKE HEAD 1 HOMOLOG"/>
    <property type="match status" value="1"/>
</dbReference>
<dbReference type="InterPro" id="IPR003409">
    <property type="entry name" value="MORN"/>
</dbReference>
<dbReference type="FunFam" id="2.20.110.10:FF:000002">
    <property type="entry name" value="Phosphatidylinositol 4-phosphate 5-kinase 8"/>
    <property type="match status" value="1"/>
</dbReference>
<dbReference type="Proteomes" id="UP000256708">
    <property type="component" value="Unassembled WGS sequence"/>
</dbReference>
<sequence>MNEKLKVIDAIQAKQARVSSLRERVEQIQGERLTAERSLGEEIQLRDSLMRLSDTEVEILVMETEQLRDSLMQAFAEMQKIAESVGELEFETAEGTQIYYAGDLAGGKANGYGYGLFGTGGIYAGEWKNNKRHGKGKYTWPDGNVYVGEYRQGKREGTGTYYFTSGEKYVGEWKNNMRSGQGAMYDEDGELILSGIWKEDKVQEVVKKG</sequence>
<dbReference type="SUPFAM" id="SSF82185">
    <property type="entry name" value="Histone H3 K4-specific methyltransferase SET7/9 N-terminal domain"/>
    <property type="match status" value="1"/>
</dbReference>
<keyword evidence="1" id="KW-0677">Repeat</keyword>
<name>A0A3D8LCQ0_9BACT</name>
<evidence type="ECO:0000256" key="1">
    <source>
        <dbReference type="ARBA" id="ARBA00022737"/>
    </source>
</evidence>
<comment type="caution">
    <text evidence="2">The sequence shown here is derived from an EMBL/GenBank/DDBJ whole genome shotgun (WGS) entry which is preliminary data.</text>
</comment>